<feature type="compositionally biased region" description="Low complexity" evidence="1">
    <location>
        <begin position="109"/>
        <end position="120"/>
    </location>
</feature>
<organism evidence="2 3">
    <name type="scientific">Niveomyces insectorum RCEF 264</name>
    <dbReference type="NCBI Taxonomy" id="1081102"/>
    <lineage>
        <taxon>Eukaryota</taxon>
        <taxon>Fungi</taxon>
        <taxon>Dikarya</taxon>
        <taxon>Ascomycota</taxon>
        <taxon>Pezizomycotina</taxon>
        <taxon>Sordariomycetes</taxon>
        <taxon>Hypocreomycetidae</taxon>
        <taxon>Hypocreales</taxon>
        <taxon>Cordycipitaceae</taxon>
        <taxon>Niveomyces</taxon>
    </lineage>
</organism>
<proteinExistence type="predicted"/>
<evidence type="ECO:0000313" key="3">
    <source>
        <dbReference type="Proteomes" id="UP000076874"/>
    </source>
</evidence>
<accession>A0A167WA97</accession>
<protein>
    <submittedName>
        <fullName evidence="2">Uncharacterized protein</fullName>
    </submittedName>
</protein>
<evidence type="ECO:0000256" key="1">
    <source>
        <dbReference type="SAM" id="MobiDB-lite"/>
    </source>
</evidence>
<feature type="compositionally biased region" description="Low complexity" evidence="1">
    <location>
        <begin position="25"/>
        <end position="38"/>
    </location>
</feature>
<feature type="region of interest" description="Disordered" evidence="1">
    <location>
        <begin position="136"/>
        <end position="161"/>
    </location>
</feature>
<dbReference type="Proteomes" id="UP000076874">
    <property type="component" value="Unassembled WGS sequence"/>
</dbReference>
<reference evidence="2 3" key="1">
    <citation type="journal article" date="2016" name="Genome Biol. Evol.">
        <title>Divergent and convergent evolution of fungal pathogenicity.</title>
        <authorList>
            <person name="Shang Y."/>
            <person name="Xiao G."/>
            <person name="Zheng P."/>
            <person name="Cen K."/>
            <person name="Zhan S."/>
            <person name="Wang C."/>
        </authorList>
    </citation>
    <scope>NUCLEOTIDE SEQUENCE [LARGE SCALE GENOMIC DNA]</scope>
    <source>
        <strain evidence="2 3">RCEF 264</strain>
    </source>
</reference>
<feature type="compositionally biased region" description="Low complexity" evidence="1">
    <location>
        <begin position="61"/>
        <end position="88"/>
    </location>
</feature>
<feature type="compositionally biased region" description="Polar residues" evidence="1">
    <location>
        <begin position="1"/>
        <end position="24"/>
    </location>
</feature>
<dbReference type="EMBL" id="AZHD01000005">
    <property type="protein sequence ID" value="OAA63529.1"/>
    <property type="molecule type" value="Genomic_DNA"/>
</dbReference>
<feature type="compositionally biased region" description="Basic and acidic residues" evidence="1">
    <location>
        <begin position="138"/>
        <end position="147"/>
    </location>
</feature>
<name>A0A167WA97_9HYPO</name>
<gene>
    <name evidence="2" type="ORF">SPI_03692</name>
</gene>
<evidence type="ECO:0000313" key="2">
    <source>
        <dbReference type="EMBL" id="OAA63529.1"/>
    </source>
</evidence>
<keyword evidence="3" id="KW-1185">Reference proteome</keyword>
<comment type="caution">
    <text evidence="2">The sequence shown here is derived from an EMBL/GenBank/DDBJ whole genome shotgun (WGS) entry which is preliminary data.</text>
</comment>
<dbReference type="AlphaFoldDB" id="A0A167WA97"/>
<feature type="region of interest" description="Disordered" evidence="1">
    <location>
        <begin position="1"/>
        <end position="124"/>
    </location>
</feature>
<sequence>MNQNTGNNTADGGSGSQGISDVRQSSSTLTSLDSLAASVTGSDNIPSSVVPPPATHLGTNSQQATTSATPTALALSGSSAGKEAASAKVTDRWSEGTFGQKPDSVADRSSLGSTSYSGTSAEATTAQVAVVKTIHVGGEGKKEDKNEGNVTTGADVTSADMSDLLADVDSKNLELMSSSARRYRENRSKNK</sequence>